<keyword evidence="3" id="KW-0862">Zinc</keyword>
<dbReference type="InterPro" id="IPR013083">
    <property type="entry name" value="Znf_RING/FYVE/PHD"/>
</dbReference>
<feature type="domain" description="Zinc finger PHD-type" evidence="5">
    <location>
        <begin position="492"/>
        <end position="545"/>
    </location>
</feature>
<dbReference type="SMART" id="SM00249">
    <property type="entry name" value="PHD"/>
    <property type="match status" value="1"/>
</dbReference>
<feature type="compositionally biased region" description="Acidic residues" evidence="4">
    <location>
        <begin position="702"/>
        <end position="716"/>
    </location>
</feature>
<feature type="region of interest" description="Disordered" evidence="4">
    <location>
        <begin position="701"/>
        <end position="760"/>
    </location>
</feature>
<dbReference type="STRING" id="78915.A0A4V1IWP1"/>
<feature type="region of interest" description="Disordered" evidence="4">
    <location>
        <begin position="320"/>
        <end position="416"/>
    </location>
</feature>
<sequence>MENLCAPVADRHVPLAVMHAQHQLQLQMHMAQQSPMMSHFNPQLLRPILPGMPIMPDPSSAAAAAAPAAAATPPNFSQTAAAQLIYQQHLLQQQSQFAIGLPPPHAQQAQMQPLAPQPQLVSAQLPSPPAQPQPHVVQPDAAAYGYPASIQALIQAQTQLQAHKNNLRNGDVFFSTAGDMAADIDGVLGHLRPVSPALSPPLSPTEFLTDDVPEVNTPLFDYETRETVEFPVPASPPAEAELAMEKKPSMAAETDTQAVAPVCAKPTFIPLASVNPVATAVTAGNDTKAVLQAFRRQLCAGVLPTPPEAARSGPLLDAAEAAHSDASVNESEAAAQRKRKTSPGVERNAAKNAFGTRKRRAHSSASADGHVAVLSRKKAKPAPIVIKEDVPPASPSPTPAASEDRELAPPRPTQRPTIFEQLTEASIDWCRYCGTTEGVNWRPGPWGKRTLCNKHGCDYKGYGFACKLPRLNLTAYQRESIHERERPVLQLFCTVCHSSDSWRGNVLVSCEGCPKAYHQRCFPGGLSDEAICAGTGAWHCTAGCAENVQKRRIIVELPRKRLPLMRSPKDEDASDADSVVSMRRGSSVSLSEDGGSPRARAFPTATPVAMRARSYSATSASSLAAMSSRRTARARRRPFYGELDADEEEMARNVARDDMDVVLGHLPRSSAPLTCRSLLTEQFRFANHSYHHELTAKHCVQDDDDDEEEEDEEEDVAAARVLVDEEDEEDVADGYTARRTRGVRTESDDEDEECVATYWS</sequence>
<protein>
    <recommendedName>
        <fullName evidence="5">Zinc finger PHD-type domain-containing protein</fullName>
    </recommendedName>
</protein>
<dbReference type="OrthoDB" id="5863171at2759"/>
<keyword evidence="1" id="KW-0479">Metal-binding</keyword>
<dbReference type="Proteomes" id="UP000271241">
    <property type="component" value="Unassembled WGS sequence"/>
</dbReference>
<feature type="region of interest" description="Disordered" evidence="4">
    <location>
        <begin position="565"/>
        <end position="601"/>
    </location>
</feature>
<evidence type="ECO:0000256" key="3">
    <source>
        <dbReference type="ARBA" id="ARBA00022833"/>
    </source>
</evidence>
<keyword evidence="7" id="KW-1185">Reference proteome</keyword>
<feature type="compositionally biased region" description="Low complexity" evidence="4">
    <location>
        <begin position="576"/>
        <end position="591"/>
    </location>
</feature>
<gene>
    <name evidence="6" type="ORF">THASP1DRAFT_23732</name>
</gene>
<organism evidence="6 7">
    <name type="scientific">Thamnocephalis sphaerospora</name>
    <dbReference type="NCBI Taxonomy" id="78915"/>
    <lineage>
        <taxon>Eukaryota</taxon>
        <taxon>Fungi</taxon>
        <taxon>Fungi incertae sedis</taxon>
        <taxon>Zoopagomycota</taxon>
        <taxon>Zoopagomycotina</taxon>
        <taxon>Zoopagomycetes</taxon>
        <taxon>Zoopagales</taxon>
        <taxon>Sigmoideomycetaceae</taxon>
        <taxon>Thamnocephalis</taxon>
    </lineage>
</organism>
<dbReference type="AlphaFoldDB" id="A0A4V1IWP1"/>
<dbReference type="InterPro" id="IPR011011">
    <property type="entry name" value="Znf_FYVE_PHD"/>
</dbReference>
<proteinExistence type="predicted"/>
<evidence type="ECO:0000256" key="4">
    <source>
        <dbReference type="SAM" id="MobiDB-lite"/>
    </source>
</evidence>
<evidence type="ECO:0000259" key="5">
    <source>
        <dbReference type="SMART" id="SM00249"/>
    </source>
</evidence>
<dbReference type="SUPFAM" id="SSF57903">
    <property type="entry name" value="FYVE/PHD zinc finger"/>
    <property type="match status" value="1"/>
</dbReference>
<reference evidence="7" key="1">
    <citation type="journal article" date="2018" name="Nat. Microbiol.">
        <title>Leveraging single-cell genomics to expand the fungal tree of life.</title>
        <authorList>
            <person name="Ahrendt S.R."/>
            <person name="Quandt C.A."/>
            <person name="Ciobanu D."/>
            <person name="Clum A."/>
            <person name="Salamov A."/>
            <person name="Andreopoulos B."/>
            <person name="Cheng J.F."/>
            <person name="Woyke T."/>
            <person name="Pelin A."/>
            <person name="Henrissat B."/>
            <person name="Reynolds N.K."/>
            <person name="Benny G.L."/>
            <person name="Smith M.E."/>
            <person name="James T.Y."/>
            <person name="Grigoriev I.V."/>
        </authorList>
    </citation>
    <scope>NUCLEOTIDE SEQUENCE [LARGE SCALE GENOMIC DNA]</scope>
    <source>
        <strain evidence="7">RSA 1356</strain>
    </source>
</reference>
<evidence type="ECO:0000256" key="2">
    <source>
        <dbReference type="ARBA" id="ARBA00022771"/>
    </source>
</evidence>
<dbReference type="Gene3D" id="3.30.40.10">
    <property type="entry name" value="Zinc/RING finger domain, C3HC4 (zinc finger)"/>
    <property type="match status" value="1"/>
</dbReference>
<name>A0A4V1IWP1_9FUNG</name>
<dbReference type="EMBL" id="KZ992622">
    <property type="protein sequence ID" value="RKP08239.1"/>
    <property type="molecule type" value="Genomic_DNA"/>
</dbReference>
<evidence type="ECO:0000313" key="7">
    <source>
        <dbReference type="Proteomes" id="UP000271241"/>
    </source>
</evidence>
<keyword evidence="2" id="KW-0863">Zinc-finger</keyword>
<dbReference type="InterPro" id="IPR001965">
    <property type="entry name" value="Znf_PHD"/>
</dbReference>
<evidence type="ECO:0000256" key="1">
    <source>
        <dbReference type="ARBA" id="ARBA00022723"/>
    </source>
</evidence>
<dbReference type="GO" id="GO:0008270">
    <property type="term" value="F:zinc ion binding"/>
    <property type="evidence" value="ECO:0007669"/>
    <property type="project" value="UniProtKB-KW"/>
</dbReference>
<accession>A0A4V1IWP1</accession>
<evidence type="ECO:0000313" key="6">
    <source>
        <dbReference type="EMBL" id="RKP08239.1"/>
    </source>
</evidence>